<dbReference type="InterPro" id="IPR050305">
    <property type="entry name" value="Small_GTPase_Rab"/>
</dbReference>
<dbReference type="Gene3D" id="3.40.50.300">
    <property type="entry name" value="P-loop containing nucleotide triphosphate hydrolases"/>
    <property type="match status" value="1"/>
</dbReference>
<keyword evidence="5" id="KW-0378">Hydrolase</keyword>
<evidence type="ECO:0000256" key="5">
    <source>
        <dbReference type="ARBA" id="ARBA00022801"/>
    </source>
</evidence>
<protein>
    <recommendedName>
        <fullName evidence="3">small monomeric GTPase</fullName>
        <ecNumber evidence="3">3.6.5.2</ecNumber>
    </recommendedName>
</protein>
<name>A0ABI7YSR7_FELCA</name>
<dbReference type="EC" id="3.6.5.2" evidence="3"/>
<accession>A0ABI7YSR7</accession>
<keyword evidence="11" id="KW-1185">Reference proteome</keyword>
<evidence type="ECO:0000256" key="3">
    <source>
        <dbReference type="ARBA" id="ARBA00011984"/>
    </source>
</evidence>
<keyword evidence="4" id="KW-0547">Nucleotide-binding</keyword>
<dbReference type="InterPro" id="IPR027417">
    <property type="entry name" value="P-loop_NTPase"/>
</dbReference>
<gene>
    <name evidence="10" type="primary">RAB8A</name>
</gene>
<keyword evidence="7" id="KW-0449">Lipoprotein</keyword>
<evidence type="ECO:0000256" key="8">
    <source>
        <dbReference type="ARBA" id="ARBA00047660"/>
    </source>
</evidence>
<organism evidence="10 11">
    <name type="scientific">Felis catus</name>
    <name type="common">Cat</name>
    <name type="synonym">Felis silvestris catus</name>
    <dbReference type="NCBI Taxonomy" id="9685"/>
    <lineage>
        <taxon>Eukaryota</taxon>
        <taxon>Metazoa</taxon>
        <taxon>Chordata</taxon>
        <taxon>Craniata</taxon>
        <taxon>Vertebrata</taxon>
        <taxon>Euteleostomi</taxon>
        <taxon>Mammalia</taxon>
        <taxon>Eutheria</taxon>
        <taxon>Laurasiatheria</taxon>
        <taxon>Carnivora</taxon>
        <taxon>Feliformia</taxon>
        <taxon>Felidae</taxon>
        <taxon>Felinae</taxon>
        <taxon>Felis</taxon>
    </lineage>
</organism>
<dbReference type="Proteomes" id="UP000823872">
    <property type="component" value="Chromosome B3"/>
</dbReference>
<reference evidence="10 11" key="1">
    <citation type="submission" date="2021-02" db="EMBL/GenBank/DDBJ databases">
        <title>Safari Cat Assemblies.</title>
        <authorList>
            <person name="Bredemeyer K.R."/>
            <person name="Murphy W.J."/>
        </authorList>
    </citation>
    <scope>NUCLEOTIDE SEQUENCE [LARGE SCALE GENOMIC DNA]</scope>
</reference>
<reference evidence="10" key="2">
    <citation type="submission" date="2025-08" db="UniProtKB">
        <authorList>
            <consortium name="Ensembl"/>
        </authorList>
    </citation>
    <scope>IDENTIFICATION</scope>
    <source>
        <strain evidence="10">breed Abyssinian</strain>
    </source>
</reference>
<evidence type="ECO:0000256" key="9">
    <source>
        <dbReference type="SAM" id="MobiDB-lite"/>
    </source>
</evidence>
<comment type="catalytic activity">
    <reaction evidence="8">
        <text>GTP + H2O = GDP + phosphate + H(+)</text>
        <dbReference type="Rhea" id="RHEA:19669"/>
        <dbReference type="ChEBI" id="CHEBI:15377"/>
        <dbReference type="ChEBI" id="CHEBI:15378"/>
        <dbReference type="ChEBI" id="CHEBI:37565"/>
        <dbReference type="ChEBI" id="CHEBI:43474"/>
        <dbReference type="ChEBI" id="CHEBI:58189"/>
        <dbReference type="EC" id="3.6.5.2"/>
    </reaction>
    <physiologicalReaction direction="left-to-right" evidence="8">
        <dbReference type="Rhea" id="RHEA:19670"/>
    </physiologicalReaction>
</comment>
<dbReference type="GeneTree" id="ENSGT00940000155363"/>
<dbReference type="SUPFAM" id="SSF52540">
    <property type="entry name" value="P-loop containing nucleoside triphosphate hydrolases"/>
    <property type="match status" value="1"/>
</dbReference>
<keyword evidence="7" id="KW-0636">Prenylation</keyword>
<dbReference type="Pfam" id="PF00071">
    <property type="entry name" value="Ras"/>
    <property type="match status" value="1"/>
</dbReference>
<evidence type="ECO:0000256" key="6">
    <source>
        <dbReference type="ARBA" id="ARBA00023134"/>
    </source>
</evidence>
<evidence type="ECO:0000256" key="4">
    <source>
        <dbReference type="ARBA" id="ARBA00022741"/>
    </source>
</evidence>
<comment type="subcellular location">
    <subcellularLocation>
        <location evidence="1">Membrane</location>
        <topology evidence="1">Lipid-anchor</topology>
    </subcellularLocation>
</comment>
<keyword evidence="6" id="KW-0342">GTP-binding</keyword>
<reference evidence="10" key="3">
    <citation type="submission" date="2025-09" db="UniProtKB">
        <authorList>
            <consortium name="Ensembl"/>
        </authorList>
    </citation>
    <scope>IDENTIFICATION</scope>
    <source>
        <strain evidence="10">breed Abyssinian</strain>
    </source>
</reference>
<evidence type="ECO:0000256" key="7">
    <source>
        <dbReference type="ARBA" id="ARBA00023289"/>
    </source>
</evidence>
<evidence type="ECO:0000313" key="11">
    <source>
        <dbReference type="Proteomes" id="UP000823872"/>
    </source>
</evidence>
<sequence length="187" mass="20058">VPATLRAEFERGPSFPAGVETSNPPGHRAPSRSSFISWGCSDSPRWARPRLLKGTTNPIKPWDAGGDDEAPSDWPRGAGRAGLLQGKGRVSGRGERWWLGGHAPSPAAPSPPLSAASLAPRSEGRSEKMAKTYDYLFKLLLIGDSGVGKTCLLFRFSEDAFNTTFISTIVPEKEQKVTKGGIMSTGY</sequence>
<evidence type="ECO:0000256" key="2">
    <source>
        <dbReference type="ARBA" id="ARBA00006270"/>
    </source>
</evidence>
<evidence type="ECO:0000313" key="10">
    <source>
        <dbReference type="Ensembl" id="ENSFCTP00005037888.1"/>
    </source>
</evidence>
<comment type="similarity">
    <text evidence="2">Belongs to the small GTPase superfamily. Rab family.</text>
</comment>
<feature type="region of interest" description="Disordered" evidence="9">
    <location>
        <begin position="49"/>
        <end position="122"/>
    </location>
</feature>
<proteinExistence type="inferred from homology"/>
<dbReference type="Ensembl" id="ENSFCTT00005051725.1">
    <property type="protein sequence ID" value="ENSFCTP00005037888.1"/>
    <property type="gene ID" value="ENSFCTG00005017996.1"/>
</dbReference>
<dbReference type="PANTHER" id="PTHR47980">
    <property type="entry name" value="LD44762P"/>
    <property type="match status" value="1"/>
</dbReference>
<dbReference type="InterPro" id="IPR001806">
    <property type="entry name" value="Small_GTPase"/>
</dbReference>
<feature type="region of interest" description="Disordered" evidence="9">
    <location>
        <begin position="1"/>
        <end position="36"/>
    </location>
</feature>
<evidence type="ECO:0000256" key="1">
    <source>
        <dbReference type="ARBA" id="ARBA00004635"/>
    </source>
</evidence>
<dbReference type="PRINTS" id="PR00449">
    <property type="entry name" value="RASTRNSFRMNG"/>
</dbReference>